<evidence type="ECO:0008006" key="4">
    <source>
        <dbReference type="Google" id="ProtNLM"/>
    </source>
</evidence>
<evidence type="ECO:0000256" key="1">
    <source>
        <dbReference type="SAM" id="Phobius"/>
    </source>
</evidence>
<keyword evidence="1" id="KW-0472">Membrane</keyword>
<feature type="transmembrane region" description="Helical" evidence="1">
    <location>
        <begin position="545"/>
        <end position="562"/>
    </location>
</feature>
<gene>
    <name evidence="2" type="ORF">SAMN06296036_1294</name>
</gene>
<organism evidence="2 3">
    <name type="scientific">Pseudobacteriovorax antillogorgiicola</name>
    <dbReference type="NCBI Taxonomy" id="1513793"/>
    <lineage>
        <taxon>Bacteria</taxon>
        <taxon>Pseudomonadati</taxon>
        <taxon>Bdellovibrionota</taxon>
        <taxon>Oligoflexia</taxon>
        <taxon>Oligoflexales</taxon>
        <taxon>Pseudobacteriovoracaceae</taxon>
        <taxon>Pseudobacteriovorax</taxon>
    </lineage>
</organism>
<feature type="transmembrane region" description="Helical" evidence="1">
    <location>
        <begin position="641"/>
        <end position="660"/>
    </location>
</feature>
<feature type="transmembrane region" description="Helical" evidence="1">
    <location>
        <begin position="203"/>
        <end position="220"/>
    </location>
</feature>
<accession>A0A1Y6CT40</accession>
<evidence type="ECO:0000313" key="2">
    <source>
        <dbReference type="EMBL" id="SMF75249.1"/>
    </source>
</evidence>
<feature type="transmembrane region" description="Helical" evidence="1">
    <location>
        <begin position="385"/>
        <end position="401"/>
    </location>
</feature>
<evidence type="ECO:0000313" key="3">
    <source>
        <dbReference type="Proteomes" id="UP000192907"/>
    </source>
</evidence>
<feature type="transmembrane region" description="Helical" evidence="1">
    <location>
        <begin position="225"/>
        <end position="246"/>
    </location>
</feature>
<feature type="transmembrane region" description="Helical" evidence="1">
    <location>
        <begin position="431"/>
        <end position="449"/>
    </location>
</feature>
<dbReference type="Proteomes" id="UP000192907">
    <property type="component" value="Unassembled WGS sequence"/>
</dbReference>
<feature type="transmembrane region" description="Helical" evidence="1">
    <location>
        <begin position="363"/>
        <end position="379"/>
    </location>
</feature>
<keyword evidence="1" id="KW-1133">Transmembrane helix</keyword>
<feature type="transmembrane region" description="Helical" evidence="1">
    <location>
        <begin position="461"/>
        <end position="480"/>
    </location>
</feature>
<proteinExistence type="predicted"/>
<feature type="transmembrane region" description="Helical" evidence="1">
    <location>
        <begin position="615"/>
        <end position="634"/>
    </location>
</feature>
<dbReference type="AlphaFoldDB" id="A0A1Y6CT40"/>
<reference evidence="3" key="1">
    <citation type="submission" date="2017-04" db="EMBL/GenBank/DDBJ databases">
        <authorList>
            <person name="Varghese N."/>
            <person name="Submissions S."/>
        </authorList>
    </citation>
    <scope>NUCLEOTIDE SEQUENCE [LARGE SCALE GENOMIC DNA]</scope>
    <source>
        <strain evidence="3">RKEM611</strain>
    </source>
</reference>
<feature type="transmembrane region" description="Helical" evidence="1">
    <location>
        <begin position="574"/>
        <end position="595"/>
    </location>
</feature>
<feature type="transmembrane region" description="Helical" evidence="1">
    <location>
        <begin position="335"/>
        <end position="356"/>
    </location>
</feature>
<keyword evidence="1" id="KW-0812">Transmembrane</keyword>
<dbReference type="EMBL" id="FWZT01000029">
    <property type="protein sequence ID" value="SMF75249.1"/>
    <property type="molecule type" value="Genomic_DNA"/>
</dbReference>
<sequence>MGLFPYCFLVLPLYLFFSDIYRVNEFFDSPFWVINNNRVSSSKLVEIGTFNKKIGSLSQPRGMAANRSISSIPRSDIERYNFRKNFEESFLEQEFRFPKTLNLKYFREDNVQFATLILDDRIYSKPTDRRQFFSDTIQFRFNKPILPGVYRASLLVQPNNSTIDIETKIDSEGTVWAVTTSGRYKVGYMDFLASLSKKSIERFLSAVLGIVFLAISIAFVRTKYFFILLTISLVISVLATTDSMSGHDETAHLDMMYRSFHVEGKAPVQLGSFYNQSYDFMEQNDFYYLHKLHPVRNTCIHRIVGHCGISSQPMNWYQDISLFSNPLTSPHQFVFYHQVITLLLLIICITSAYFFLENGYFQGFLVGLILCGGFWSAIPSITNDIPLFIGGFMSLIAFSTGSERWKKFCRPILSFVLVTIFILILKYYDRSWITIFLIIPFLTINEMANNNQSRSVGFGRAALELVSIVILSIFLAFLLVKFSDRFVFFDRNIWDLISSNIDHKILSILDGPQILSLSFFGAILNGHIKSVFGTFVWGHSQFSEWMYIFCGIVVTFLSTQGWKSYRESTTVLKASFIGVAMVVSYTACILIITSISLPYVDHSKILLESYTKIRLVGPLIFLYFMFVVRGFGSLKTDTHEVFGLRLGIFCYVALVNMYFLPKFFYYDKFW</sequence>
<feature type="transmembrane region" description="Helical" evidence="1">
    <location>
        <begin position="408"/>
        <end position="425"/>
    </location>
</feature>
<name>A0A1Y6CT40_9BACT</name>
<protein>
    <recommendedName>
        <fullName evidence="4">DUF2142 domain-containing protein</fullName>
    </recommendedName>
</protein>
<keyword evidence="3" id="KW-1185">Reference proteome</keyword>